<reference evidence="11 12" key="1">
    <citation type="submission" date="2023-03" db="EMBL/GenBank/DDBJ databases">
        <title>Genome sequence of Microbacterium sp. KACC 23027.</title>
        <authorList>
            <person name="Kim S."/>
            <person name="Heo J."/>
            <person name="Kwon S.-W."/>
        </authorList>
    </citation>
    <scope>NUCLEOTIDE SEQUENCE [LARGE SCALE GENOMIC DNA]</scope>
    <source>
        <strain evidence="11 12">KACC 23027</strain>
    </source>
</reference>
<evidence type="ECO:0000256" key="3">
    <source>
        <dbReference type="ARBA" id="ARBA00022676"/>
    </source>
</evidence>
<feature type="domain" description="PASTA" evidence="10">
    <location>
        <begin position="727"/>
        <end position="793"/>
    </location>
</feature>
<protein>
    <submittedName>
        <fullName evidence="11">Transglycosylase domain-containing protein</fullName>
    </submittedName>
</protein>
<dbReference type="CDD" id="cd06577">
    <property type="entry name" value="PASTA_pknB"/>
    <property type="match status" value="2"/>
</dbReference>
<dbReference type="InterPro" id="IPR036950">
    <property type="entry name" value="PBP_transglycosylase"/>
</dbReference>
<dbReference type="PROSITE" id="PS51178">
    <property type="entry name" value="PASTA"/>
    <property type="match status" value="2"/>
</dbReference>
<keyword evidence="3" id="KW-0328">Glycosyltransferase</keyword>
<name>A0ABY8C364_9MICO</name>
<dbReference type="SUPFAM" id="SSF56601">
    <property type="entry name" value="beta-lactamase/transpeptidase-like"/>
    <property type="match status" value="1"/>
</dbReference>
<dbReference type="InterPro" id="IPR001264">
    <property type="entry name" value="Glyco_trans_51"/>
</dbReference>
<accession>A0ABY8C364</accession>
<feature type="region of interest" description="Disordered" evidence="9">
    <location>
        <begin position="628"/>
        <end position="648"/>
    </location>
</feature>
<evidence type="ECO:0000256" key="1">
    <source>
        <dbReference type="ARBA" id="ARBA00022645"/>
    </source>
</evidence>
<feature type="domain" description="PASTA" evidence="10">
    <location>
        <begin position="794"/>
        <end position="859"/>
    </location>
</feature>
<dbReference type="EMBL" id="CP119108">
    <property type="protein sequence ID" value="WEG09802.1"/>
    <property type="molecule type" value="Genomic_DNA"/>
</dbReference>
<evidence type="ECO:0000256" key="2">
    <source>
        <dbReference type="ARBA" id="ARBA00022670"/>
    </source>
</evidence>
<feature type="region of interest" description="Disordered" evidence="9">
    <location>
        <begin position="767"/>
        <end position="793"/>
    </location>
</feature>
<dbReference type="Gene3D" id="3.30.10.20">
    <property type="match status" value="2"/>
</dbReference>
<dbReference type="InterPro" id="IPR012338">
    <property type="entry name" value="Beta-lactam/transpept-like"/>
</dbReference>
<evidence type="ECO:0000256" key="9">
    <source>
        <dbReference type="SAM" id="MobiDB-lite"/>
    </source>
</evidence>
<evidence type="ECO:0000313" key="12">
    <source>
        <dbReference type="Proteomes" id="UP001214553"/>
    </source>
</evidence>
<dbReference type="InterPro" id="IPR005543">
    <property type="entry name" value="PASTA_dom"/>
</dbReference>
<dbReference type="SMART" id="SM00740">
    <property type="entry name" value="PASTA"/>
    <property type="match status" value="2"/>
</dbReference>
<dbReference type="Pfam" id="PF00905">
    <property type="entry name" value="Transpeptidase"/>
    <property type="match status" value="1"/>
</dbReference>
<dbReference type="PANTHER" id="PTHR32282:SF33">
    <property type="entry name" value="PEPTIDOGLYCAN GLYCOSYLTRANSFERASE"/>
    <property type="match status" value="1"/>
</dbReference>
<dbReference type="Pfam" id="PF00912">
    <property type="entry name" value="Transgly"/>
    <property type="match status" value="1"/>
</dbReference>
<evidence type="ECO:0000256" key="8">
    <source>
        <dbReference type="ARBA" id="ARBA00049902"/>
    </source>
</evidence>
<proteinExistence type="predicted"/>
<dbReference type="Proteomes" id="UP001214553">
    <property type="component" value="Chromosome"/>
</dbReference>
<sequence>MPHSKRKASGVLGGVLGLIGLSAVAGVLITATVTPAVAVTSAAATGAIDMFNNLPSVLQIDKLILPSKIYYTDDKGKNTLMATYYDQNRSPVTFKQVNTVMYDALLSSEDPRYYEHGGIDLIGTTRALISNIKGGSQTQGGSSISQQYVKNVQLNKCYWSATTDKELNACWLKASDSSGADGYERKLQEMRYAISLEQKYSKNDILVGYLNLANFGGTTYGIEAAAWHYFGVHAKDLNLSQASTLAGMVQNPNTYRIDMEGGSVTDSDGNGVNSKKDGYKLTKQRQTYVLDRMLKDGKITQKQHDETVKAPIEPHIKVAKNGCAAGSAAYFCAYVTAVLKQDPDIGADLLQKGGLKIYTTLDPAVQKAAQKAQDDWIPSYQDNMDLGSTSVSVEVSTGRVLAMAQNTDYVSSGKAKKGESSVVYAGSSKLGGSIGFNAGSTFKLFTLLDWLEQGKSVNQIVDGRKYNRTDWKDSCVDGGTVHVNDGDIPNYNKERGVFGTPMSFTKQSLNTGFMGMAQQLDLCDIGKVATRLGVTLGNGKPVGLATDGSDPDNPPLPAEIIGSDNVSPLAMAAAYATVANKGKYCEPKVIDKITDSSGKDVPVPDTTCEQVLDENVAATAAYALKGPLSQGGSGAQGNPNDGTELIGKTGTHNNLQTWLITSSTKVTTANWVGNADGGYHTTPDIFHRYYKYYQLSSLRYPLARQIQGAIDKIYKGGSFPQPDSSLTRQVLVNLPSVVGMSIDDATKTLTDAGFQVKVGKEVDSTVEKGKVAEQSPEAGKTAGGSLVTLSPSNGEGLEVPGVAGQAPAQAVASLRAAGFSNVTAACTQKDDGSGLVTGTSPGEGTAVSRDAAITVNYEADDCGGRPGDSGGPGNGNGRGN</sequence>
<dbReference type="Pfam" id="PF03793">
    <property type="entry name" value="PASTA"/>
    <property type="match status" value="2"/>
</dbReference>
<comment type="catalytic activity">
    <reaction evidence="8">
        <text>[GlcNAc-(1-&gt;4)-Mur2Ac(oyl-L-Ala-gamma-D-Glu-L-Lys-D-Ala-D-Ala)](n)-di-trans,octa-cis-undecaprenyl diphosphate + beta-D-GlcNAc-(1-&gt;4)-Mur2Ac(oyl-L-Ala-gamma-D-Glu-L-Lys-D-Ala-D-Ala)-di-trans,octa-cis-undecaprenyl diphosphate = [GlcNAc-(1-&gt;4)-Mur2Ac(oyl-L-Ala-gamma-D-Glu-L-Lys-D-Ala-D-Ala)](n+1)-di-trans,octa-cis-undecaprenyl diphosphate + di-trans,octa-cis-undecaprenyl diphosphate + H(+)</text>
        <dbReference type="Rhea" id="RHEA:23708"/>
        <dbReference type="Rhea" id="RHEA-COMP:9602"/>
        <dbReference type="Rhea" id="RHEA-COMP:9603"/>
        <dbReference type="ChEBI" id="CHEBI:15378"/>
        <dbReference type="ChEBI" id="CHEBI:58405"/>
        <dbReference type="ChEBI" id="CHEBI:60033"/>
        <dbReference type="ChEBI" id="CHEBI:78435"/>
        <dbReference type="EC" id="2.4.99.28"/>
    </reaction>
</comment>
<feature type="region of interest" description="Disordered" evidence="9">
    <location>
        <begin position="827"/>
        <end position="880"/>
    </location>
</feature>
<gene>
    <name evidence="11" type="ORF">PU630_04345</name>
</gene>
<dbReference type="PANTHER" id="PTHR32282">
    <property type="entry name" value="BINDING PROTEIN TRANSPEPTIDASE, PUTATIVE-RELATED"/>
    <property type="match status" value="1"/>
</dbReference>
<keyword evidence="12" id="KW-1185">Reference proteome</keyword>
<comment type="catalytic activity">
    <reaction evidence="7">
        <text>Preferential cleavage: (Ac)2-L-Lys-D-Ala-|-D-Ala. Also transpeptidation of peptidyl-alanyl moieties that are N-acyl substituents of D-alanine.</text>
        <dbReference type="EC" id="3.4.16.4"/>
    </reaction>
</comment>
<dbReference type="SUPFAM" id="SSF53955">
    <property type="entry name" value="Lysozyme-like"/>
    <property type="match status" value="1"/>
</dbReference>
<dbReference type="InterPro" id="IPR023346">
    <property type="entry name" value="Lysozyme-like_dom_sf"/>
</dbReference>
<keyword evidence="5" id="KW-0378">Hydrolase</keyword>
<keyword evidence="2" id="KW-0645">Protease</keyword>
<dbReference type="RefSeq" id="WP_275279129.1">
    <property type="nucleotide sequence ID" value="NZ_CP119108.1"/>
</dbReference>
<evidence type="ECO:0000313" key="11">
    <source>
        <dbReference type="EMBL" id="WEG09802.1"/>
    </source>
</evidence>
<keyword evidence="1" id="KW-0121">Carboxypeptidase</keyword>
<evidence type="ECO:0000256" key="7">
    <source>
        <dbReference type="ARBA" id="ARBA00034000"/>
    </source>
</evidence>
<evidence type="ECO:0000259" key="10">
    <source>
        <dbReference type="PROSITE" id="PS51178"/>
    </source>
</evidence>
<dbReference type="InterPro" id="IPR001460">
    <property type="entry name" value="PCN-bd_Tpept"/>
</dbReference>
<evidence type="ECO:0000256" key="6">
    <source>
        <dbReference type="ARBA" id="ARBA00023268"/>
    </source>
</evidence>
<dbReference type="Gene3D" id="3.40.710.10">
    <property type="entry name" value="DD-peptidase/beta-lactamase superfamily"/>
    <property type="match status" value="1"/>
</dbReference>
<keyword evidence="6" id="KW-0511">Multifunctional enzyme</keyword>
<dbReference type="Gene3D" id="1.10.3810.10">
    <property type="entry name" value="Biosynthetic peptidoglycan transglycosylase-like"/>
    <property type="match status" value="1"/>
</dbReference>
<evidence type="ECO:0000256" key="5">
    <source>
        <dbReference type="ARBA" id="ARBA00022801"/>
    </source>
</evidence>
<feature type="compositionally biased region" description="Gly residues" evidence="9">
    <location>
        <begin position="864"/>
        <end position="880"/>
    </location>
</feature>
<organism evidence="11 12">
    <name type="scientific">Microbacterium horticulturae</name>
    <dbReference type="NCBI Taxonomy" id="3028316"/>
    <lineage>
        <taxon>Bacteria</taxon>
        <taxon>Bacillati</taxon>
        <taxon>Actinomycetota</taxon>
        <taxon>Actinomycetes</taxon>
        <taxon>Micrococcales</taxon>
        <taxon>Microbacteriaceae</taxon>
        <taxon>Microbacterium</taxon>
    </lineage>
</organism>
<dbReference type="InterPro" id="IPR050396">
    <property type="entry name" value="Glycosyltr_51/Transpeptidase"/>
</dbReference>
<keyword evidence="4" id="KW-0808">Transferase</keyword>
<evidence type="ECO:0000256" key="4">
    <source>
        <dbReference type="ARBA" id="ARBA00022679"/>
    </source>
</evidence>